<keyword evidence="1" id="KW-0472">Membrane</keyword>
<evidence type="ECO:0000313" key="3">
    <source>
        <dbReference type="EMBL" id="CAB4793118.1"/>
    </source>
</evidence>
<dbReference type="EMBL" id="CAFBPW010000239">
    <property type="protein sequence ID" value="CAB5039202.1"/>
    <property type="molecule type" value="Genomic_DNA"/>
</dbReference>
<reference evidence="4" key="1">
    <citation type="submission" date="2020-05" db="EMBL/GenBank/DDBJ databases">
        <authorList>
            <person name="Chiriac C."/>
            <person name="Salcher M."/>
            <person name="Ghai R."/>
            <person name="Kavagutti S V."/>
        </authorList>
    </citation>
    <scope>NUCLEOTIDE SEQUENCE</scope>
</reference>
<dbReference type="GO" id="GO:0003677">
    <property type="term" value="F:DNA binding"/>
    <property type="evidence" value="ECO:0007669"/>
    <property type="project" value="InterPro"/>
</dbReference>
<dbReference type="Gene3D" id="1.10.260.40">
    <property type="entry name" value="lambda repressor-like DNA-binding domains"/>
    <property type="match status" value="1"/>
</dbReference>
<evidence type="ECO:0000313" key="2">
    <source>
        <dbReference type="EMBL" id="CAB4687413.1"/>
    </source>
</evidence>
<dbReference type="Gene3D" id="1.10.10.1930">
    <property type="match status" value="1"/>
</dbReference>
<accession>A0A6J7SEF0</accession>
<dbReference type="EMBL" id="CAFAAQ010000002">
    <property type="protein sequence ID" value="CAB4793118.1"/>
    <property type="molecule type" value="Genomic_DNA"/>
</dbReference>
<protein>
    <submittedName>
        <fullName evidence="4">Unannotated protein</fullName>
    </submittedName>
</protein>
<evidence type="ECO:0000256" key="1">
    <source>
        <dbReference type="SAM" id="Phobius"/>
    </source>
</evidence>
<dbReference type="InterPro" id="IPR010982">
    <property type="entry name" value="Lambda_DNA-bd_dom_sf"/>
</dbReference>
<sequence length="265" mass="28315">MHSRRNPEEPLVPPHRLGELLCEARLHQGLSLDAAANELGPDWSALTLLEIETGYRTIPDQDLLILTEMYKIDTAALIPSRSHLVLEIDDRIQDRGNLTVHFVGGAGGPGDEAESAEAGEVLTRYLAALYSMRGIEPGEIIPLRKPDMKVLAEALGRSAEQIEQELIEMMLLSTESVRTRGSRLRNRVLIPALGIVVAVTAVGMLLLVSEESGATDAVQSGVQPAAAASESVNPSVGSAVPTEIGDAVVQERLPDGSPGPVLTRD</sequence>
<feature type="transmembrane region" description="Helical" evidence="1">
    <location>
        <begin position="188"/>
        <end position="208"/>
    </location>
</feature>
<dbReference type="SUPFAM" id="SSF47413">
    <property type="entry name" value="lambda repressor-like DNA-binding domains"/>
    <property type="match status" value="1"/>
</dbReference>
<name>A0A6J7SEF0_9ZZZZ</name>
<keyword evidence="1" id="KW-0812">Transmembrane</keyword>
<dbReference type="InterPro" id="IPR038099">
    <property type="entry name" value="BldD-like_C_sf"/>
</dbReference>
<organism evidence="4">
    <name type="scientific">freshwater metagenome</name>
    <dbReference type="NCBI Taxonomy" id="449393"/>
    <lineage>
        <taxon>unclassified sequences</taxon>
        <taxon>metagenomes</taxon>
        <taxon>ecological metagenomes</taxon>
    </lineage>
</organism>
<gene>
    <name evidence="2" type="ORF">UFOPK2582_00194</name>
    <name evidence="3" type="ORF">UFOPK3046_00052</name>
    <name evidence="4" type="ORF">UFOPK4173_01649</name>
</gene>
<evidence type="ECO:0000313" key="4">
    <source>
        <dbReference type="EMBL" id="CAB5039202.1"/>
    </source>
</evidence>
<dbReference type="AlphaFoldDB" id="A0A6J7SEF0"/>
<keyword evidence="1" id="KW-1133">Transmembrane helix</keyword>
<proteinExistence type="predicted"/>
<dbReference type="EMBL" id="CAEZXS010000011">
    <property type="protein sequence ID" value="CAB4687413.1"/>
    <property type="molecule type" value="Genomic_DNA"/>
</dbReference>